<sequence length="381" mass="39239">MEANDTARTAARQWRRRRRTAAACGLLLAAAVALAGCGSSGGSRSNDSAAAPQARNQQDTGNADAAGTGGTGGAGGGTAGTGGAGTTAPRPAPGSLIRVAHLTVRTPHVEQQLDAARTMAADAGGYAGDEQTTVDARGHAESTVELRVPVAAYDATVTRLAKLGTLLARTVSVQDVTGQVVDVASRVRSQQASVARVRALMDRASSLSDVVSLESELSTRESALEALEAQQAALRSQTELATISLRLTEPPARPAPPHPARKHDGFWTVVGHGLGQGWHAFYVTMRVLLVVAAVVLPFALLALLVWYGYRLLRRRLPGIVPGHRPEPSTLRAPDGSGPRVPGPALPAYPGAARKAAPKASGAPDRPNAPEGQDEPEGPPAG</sequence>
<protein>
    <recommendedName>
        <fullName evidence="4">DUF4349 domain-containing protein</fullName>
    </recommendedName>
</protein>
<organism evidence="5 6">
    <name type="scientific">Actinacidiphila rubida</name>
    <dbReference type="NCBI Taxonomy" id="310780"/>
    <lineage>
        <taxon>Bacteria</taxon>
        <taxon>Bacillati</taxon>
        <taxon>Actinomycetota</taxon>
        <taxon>Actinomycetes</taxon>
        <taxon>Kitasatosporales</taxon>
        <taxon>Streptomycetaceae</taxon>
        <taxon>Actinacidiphila</taxon>
    </lineage>
</organism>
<evidence type="ECO:0000256" key="2">
    <source>
        <dbReference type="SAM" id="Phobius"/>
    </source>
</evidence>
<name>A0A1H8FSN0_9ACTN</name>
<feature type="compositionally biased region" description="Gly residues" evidence="1">
    <location>
        <begin position="67"/>
        <end position="85"/>
    </location>
</feature>
<keyword evidence="3" id="KW-0732">Signal</keyword>
<feature type="chain" id="PRO_5038973050" description="DUF4349 domain-containing protein" evidence="3">
    <location>
        <begin position="36"/>
        <end position="381"/>
    </location>
</feature>
<keyword evidence="2" id="KW-0812">Transmembrane</keyword>
<feature type="transmembrane region" description="Helical" evidence="2">
    <location>
        <begin position="287"/>
        <end position="309"/>
    </location>
</feature>
<dbReference type="InterPro" id="IPR025645">
    <property type="entry name" value="DUF4349"/>
</dbReference>
<evidence type="ECO:0000259" key="4">
    <source>
        <dbReference type="Pfam" id="PF14257"/>
    </source>
</evidence>
<reference evidence="5 6" key="1">
    <citation type="submission" date="2016-10" db="EMBL/GenBank/DDBJ databases">
        <authorList>
            <person name="de Groot N.N."/>
        </authorList>
    </citation>
    <scope>NUCLEOTIDE SEQUENCE [LARGE SCALE GENOMIC DNA]</scope>
    <source>
        <strain evidence="5 6">CGMCC 4.2026</strain>
    </source>
</reference>
<feature type="signal peptide" evidence="3">
    <location>
        <begin position="1"/>
        <end position="35"/>
    </location>
</feature>
<accession>A0A1H8FSN0</accession>
<dbReference type="RefSeq" id="WP_245791204.1">
    <property type="nucleotide sequence ID" value="NZ_FODD01000004.1"/>
</dbReference>
<feature type="compositionally biased region" description="Low complexity" evidence="1">
    <location>
        <begin position="39"/>
        <end position="51"/>
    </location>
</feature>
<keyword evidence="2" id="KW-1133">Transmembrane helix</keyword>
<feature type="region of interest" description="Disordered" evidence="1">
    <location>
        <begin position="318"/>
        <end position="381"/>
    </location>
</feature>
<evidence type="ECO:0000256" key="1">
    <source>
        <dbReference type="SAM" id="MobiDB-lite"/>
    </source>
</evidence>
<feature type="compositionally biased region" description="Low complexity" evidence="1">
    <location>
        <begin position="347"/>
        <end position="363"/>
    </location>
</feature>
<keyword evidence="2" id="KW-0472">Membrane</keyword>
<gene>
    <name evidence="5" type="ORF">SAMN05216267_100447</name>
</gene>
<dbReference type="AlphaFoldDB" id="A0A1H8FSN0"/>
<evidence type="ECO:0000313" key="6">
    <source>
        <dbReference type="Proteomes" id="UP000181951"/>
    </source>
</evidence>
<feature type="compositionally biased region" description="Acidic residues" evidence="1">
    <location>
        <begin position="371"/>
        <end position="381"/>
    </location>
</feature>
<evidence type="ECO:0000313" key="5">
    <source>
        <dbReference type="EMBL" id="SEN34544.1"/>
    </source>
</evidence>
<dbReference type="STRING" id="310780.SAMN05216267_100447"/>
<feature type="region of interest" description="Disordered" evidence="1">
    <location>
        <begin position="39"/>
        <end position="93"/>
    </location>
</feature>
<dbReference type="Pfam" id="PF14257">
    <property type="entry name" value="DUF4349"/>
    <property type="match status" value="1"/>
</dbReference>
<feature type="domain" description="DUF4349" evidence="4">
    <location>
        <begin position="96"/>
        <end position="308"/>
    </location>
</feature>
<keyword evidence="6" id="KW-1185">Reference proteome</keyword>
<dbReference type="EMBL" id="FODD01000004">
    <property type="protein sequence ID" value="SEN34544.1"/>
    <property type="molecule type" value="Genomic_DNA"/>
</dbReference>
<proteinExistence type="predicted"/>
<evidence type="ECO:0000256" key="3">
    <source>
        <dbReference type="SAM" id="SignalP"/>
    </source>
</evidence>
<dbReference type="Proteomes" id="UP000181951">
    <property type="component" value="Unassembled WGS sequence"/>
</dbReference>